<dbReference type="RefSeq" id="WP_246146404.1">
    <property type="nucleotide sequence ID" value="NZ_CP036525.1"/>
</dbReference>
<dbReference type="KEGG" id="rlc:K227x_01130"/>
<dbReference type="InterPro" id="IPR050465">
    <property type="entry name" value="UPF0194_transport"/>
</dbReference>
<comment type="subcellular location">
    <subcellularLocation>
        <location evidence="1">Cell envelope</location>
    </subcellularLocation>
</comment>
<evidence type="ECO:0000256" key="3">
    <source>
        <dbReference type="SAM" id="Coils"/>
    </source>
</evidence>
<dbReference type="SUPFAM" id="SSF111369">
    <property type="entry name" value="HlyD-like secretion proteins"/>
    <property type="match status" value="2"/>
</dbReference>
<dbReference type="Pfam" id="PF25917">
    <property type="entry name" value="BSH_RND"/>
    <property type="match status" value="1"/>
</dbReference>
<dbReference type="GO" id="GO:0030313">
    <property type="term" value="C:cell envelope"/>
    <property type="evidence" value="ECO:0007669"/>
    <property type="project" value="UniProtKB-SubCell"/>
</dbReference>
<dbReference type="Gene3D" id="2.40.50.100">
    <property type="match status" value="1"/>
</dbReference>
<organism evidence="6 7">
    <name type="scientific">Rubripirellula lacrimiformis</name>
    <dbReference type="NCBI Taxonomy" id="1930273"/>
    <lineage>
        <taxon>Bacteria</taxon>
        <taxon>Pseudomonadati</taxon>
        <taxon>Planctomycetota</taxon>
        <taxon>Planctomycetia</taxon>
        <taxon>Pirellulales</taxon>
        <taxon>Pirellulaceae</taxon>
        <taxon>Rubripirellula</taxon>
    </lineage>
</organism>
<reference evidence="6 7" key="1">
    <citation type="submission" date="2019-02" db="EMBL/GenBank/DDBJ databases">
        <title>Deep-cultivation of Planctomycetes and their phenomic and genomic characterization uncovers novel biology.</title>
        <authorList>
            <person name="Wiegand S."/>
            <person name="Jogler M."/>
            <person name="Boedeker C."/>
            <person name="Pinto D."/>
            <person name="Vollmers J."/>
            <person name="Rivas-Marin E."/>
            <person name="Kohn T."/>
            <person name="Peeters S.H."/>
            <person name="Heuer A."/>
            <person name="Rast P."/>
            <person name="Oberbeckmann S."/>
            <person name="Bunk B."/>
            <person name="Jeske O."/>
            <person name="Meyerdierks A."/>
            <person name="Storesund J.E."/>
            <person name="Kallscheuer N."/>
            <person name="Luecker S."/>
            <person name="Lage O.M."/>
            <person name="Pohl T."/>
            <person name="Merkel B.J."/>
            <person name="Hornburger P."/>
            <person name="Mueller R.-W."/>
            <person name="Bruemmer F."/>
            <person name="Labrenz M."/>
            <person name="Spormann A.M."/>
            <person name="Op den Camp H."/>
            <person name="Overmann J."/>
            <person name="Amann R."/>
            <person name="Jetten M.S.M."/>
            <person name="Mascher T."/>
            <person name="Medema M.H."/>
            <person name="Devos D.P."/>
            <person name="Kaster A.-K."/>
            <person name="Ovreas L."/>
            <person name="Rohde M."/>
            <person name="Galperin M.Y."/>
            <person name="Jogler C."/>
        </authorList>
    </citation>
    <scope>NUCLEOTIDE SEQUENCE [LARGE SCALE GENOMIC DNA]</scope>
    <source>
        <strain evidence="6 7">K22_7</strain>
    </source>
</reference>
<feature type="coiled-coil region" evidence="3">
    <location>
        <begin position="151"/>
        <end position="185"/>
    </location>
</feature>
<evidence type="ECO:0000256" key="1">
    <source>
        <dbReference type="ARBA" id="ARBA00004196"/>
    </source>
</evidence>
<dbReference type="Proteomes" id="UP000318538">
    <property type="component" value="Chromosome"/>
</dbReference>
<keyword evidence="7" id="KW-1185">Reference proteome</keyword>
<evidence type="ECO:0000259" key="5">
    <source>
        <dbReference type="Pfam" id="PF25917"/>
    </source>
</evidence>
<feature type="domain" description="Multidrug resistance protein MdtA-like barrel-sandwich hybrid" evidence="5">
    <location>
        <begin position="61"/>
        <end position="227"/>
    </location>
</feature>
<protein>
    <submittedName>
        <fullName evidence="6">Putative efflux pump membrane fusion protein</fullName>
    </submittedName>
</protein>
<proteinExistence type="predicted"/>
<evidence type="ECO:0000313" key="6">
    <source>
        <dbReference type="EMBL" id="QDT01746.1"/>
    </source>
</evidence>
<gene>
    <name evidence="6" type="ORF">K227x_01130</name>
</gene>
<dbReference type="Gene3D" id="2.40.30.170">
    <property type="match status" value="1"/>
</dbReference>
<dbReference type="EMBL" id="CP036525">
    <property type="protein sequence ID" value="QDT01746.1"/>
    <property type="molecule type" value="Genomic_DNA"/>
</dbReference>
<sequence length="325" mass="34553">MSHRFRFFLGMVTSLAAASGIVLDVEHAVGQKPRAVPFSGASGDTIVIDDAQLSLIQNTFVAAPIAGVVSKVWVAEGDSVAAGDGMVQLDDQQVQTEFEAADASFQAAKMEAENDVDARYAKRTLQVRSQELQQSVQANEGFAGAIPDTEIAKLQLVVDQAELAIEQAEHEQRVAQASASEKEAAAKIVKARWEKHKINAPVNGQVVEVAVEPGEWVEAGKPVVRLVTLDPIRVECFVDGQTYGSELVGRSIRFFLAGSEPDGGSSKSGGGKPASGNPNVLKGKVTYVSPELHPVTGQSRLWATVENPDLAARAGMRGRLEIAGR</sequence>
<dbReference type="PANTHER" id="PTHR32347:SF23">
    <property type="entry name" value="BLL5650 PROTEIN"/>
    <property type="match status" value="1"/>
</dbReference>
<keyword evidence="2 3" id="KW-0175">Coiled coil</keyword>
<evidence type="ECO:0000256" key="2">
    <source>
        <dbReference type="ARBA" id="ARBA00023054"/>
    </source>
</evidence>
<evidence type="ECO:0000256" key="4">
    <source>
        <dbReference type="SAM" id="MobiDB-lite"/>
    </source>
</evidence>
<dbReference type="PANTHER" id="PTHR32347">
    <property type="entry name" value="EFFLUX SYSTEM COMPONENT YKNX-RELATED"/>
    <property type="match status" value="1"/>
</dbReference>
<dbReference type="AlphaFoldDB" id="A0A517N3Q0"/>
<name>A0A517N3Q0_9BACT</name>
<accession>A0A517N3Q0</accession>
<dbReference type="Gene3D" id="1.10.287.470">
    <property type="entry name" value="Helix hairpin bin"/>
    <property type="match status" value="1"/>
</dbReference>
<feature type="region of interest" description="Disordered" evidence="4">
    <location>
        <begin position="260"/>
        <end position="279"/>
    </location>
</feature>
<dbReference type="InterPro" id="IPR058625">
    <property type="entry name" value="MdtA-like_BSH"/>
</dbReference>
<evidence type="ECO:0000313" key="7">
    <source>
        <dbReference type="Proteomes" id="UP000318538"/>
    </source>
</evidence>